<dbReference type="KEGG" id="pseg:D3H65_07515"/>
<protein>
    <submittedName>
        <fullName evidence="4">GNAT family N-acetyltransferase</fullName>
    </submittedName>
</protein>
<feature type="domain" description="N-acetyltransferase" evidence="3">
    <location>
        <begin position="4"/>
        <end position="172"/>
    </location>
</feature>
<reference evidence="4 5" key="1">
    <citation type="submission" date="2018-09" db="EMBL/GenBank/DDBJ databases">
        <title>Genome sequencing of strain 6GH32-13.</title>
        <authorList>
            <person name="Weon H.-Y."/>
            <person name="Heo J."/>
            <person name="Kwon S.-W."/>
        </authorList>
    </citation>
    <scope>NUCLEOTIDE SEQUENCE [LARGE SCALE GENOMIC DNA]</scope>
    <source>
        <strain evidence="4 5">5GH32-13</strain>
    </source>
</reference>
<dbReference type="SUPFAM" id="SSF55729">
    <property type="entry name" value="Acyl-CoA N-acyltransferases (Nat)"/>
    <property type="match status" value="1"/>
</dbReference>
<dbReference type="CDD" id="cd04301">
    <property type="entry name" value="NAT_SF"/>
    <property type="match status" value="1"/>
</dbReference>
<keyword evidence="1 4" id="KW-0808">Transferase</keyword>
<dbReference type="GO" id="GO:0016747">
    <property type="term" value="F:acyltransferase activity, transferring groups other than amino-acyl groups"/>
    <property type="evidence" value="ECO:0007669"/>
    <property type="project" value="InterPro"/>
</dbReference>
<keyword evidence="5" id="KW-1185">Reference proteome</keyword>
<dbReference type="Gene3D" id="3.40.630.30">
    <property type="match status" value="1"/>
</dbReference>
<dbReference type="InterPro" id="IPR050832">
    <property type="entry name" value="Bact_Acetyltransf"/>
</dbReference>
<dbReference type="RefSeq" id="WP_119049671.1">
    <property type="nucleotide sequence ID" value="NZ_CP032157.1"/>
</dbReference>
<evidence type="ECO:0000313" key="4">
    <source>
        <dbReference type="EMBL" id="AXY73836.1"/>
    </source>
</evidence>
<name>A0A3B7MLJ6_9BACT</name>
<evidence type="ECO:0000256" key="2">
    <source>
        <dbReference type="ARBA" id="ARBA00023315"/>
    </source>
</evidence>
<dbReference type="PROSITE" id="PS51186">
    <property type="entry name" value="GNAT"/>
    <property type="match status" value="1"/>
</dbReference>
<evidence type="ECO:0000256" key="1">
    <source>
        <dbReference type="ARBA" id="ARBA00022679"/>
    </source>
</evidence>
<evidence type="ECO:0000259" key="3">
    <source>
        <dbReference type="PROSITE" id="PS51186"/>
    </source>
</evidence>
<dbReference type="PANTHER" id="PTHR43877:SF2">
    <property type="entry name" value="AMINOALKYLPHOSPHONATE N-ACETYLTRANSFERASE-RELATED"/>
    <property type="match status" value="1"/>
</dbReference>
<keyword evidence="2" id="KW-0012">Acyltransferase</keyword>
<accession>A0A3B7MLJ6</accession>
<evidence type="ECO:0000313" key="5">
    <source>
        <dbReference type="Proteomes" id="UP000263900"/>
    </source>
</evidence>
<dbReference type="Proteomes" id="UP000263900">
    <property type="component" value="Chromosome"/>
</dbReference>
<dbReference type="InterPro" id="IPR016181">
    <property type="entry name" value="Acyl_CoA_acyltransferase"/>
</dbReference>
<dbReference type="PANTHER" id="PTHR43877">
    <property type="entry name" value="AMINOALKYLPHOSPHONATE N-ACETYLTRANSFERASE-RELATED-RELATED"/>
    <property type="match status" value="1"/>
</dbReference>
<dbReference type="Pfam" id="PF00583">
    <property type="entry name" value="Acetyltransf_1"/>
    <property type="match status" value="1"/>
</dbReference>
<dbReference type="AlphaFoldDB" id="A0A3B7MLJ6"/>
<organism evidence="4 5">
    <name type="scientific">Paraflavitalea soli</name>
    <dbReference type="NCBI Taxonomy" id="2315862"/>
    <lineage>
        <taxon>Bacteria</taxon>
        <taxon>Pseudomonadati</taxon>
        <taxon>Bacteroidota</taxon>
        <taxon>Chitinophagia</taxon>
        <taxon>Chitinophagales</taxon>
        <taxon>Chitinophagaceae</taxon>
        <taxon>Paraflavitalea</taxon>
    </lineage>
</organism>
<dbReference type="InterPro" id="IPR000182">
    <property type="entry name" value="GNAT_dom"/>
</dbReference>
<dbReference type="EMBL" id="CP032157">
    <property type="protein sequence ID" value="AXY73836.1"/>
    <property type="molecule type" value="Genomic_DNA"/>
</dbReference>
<dbReference type="OrthoDB" id="7205533at2"/>
<gene>
    <name evidence="4" type="ORF">D3H65_07515</name>
</gene>
<proteinExistence type="predicted"/>
<sequence>MSTITIRRATAEDAGMIADLSRQTFYDSFAADNTPEDMEKFMNEEFTREKLMAEVTAPDSIFLLAVAEEVVVGYARLREAPNPPGLGDKPAIEIARIYAVSNTIGKGVGSALMQECLSIAQDKKKALIWLGVWEHNQRAISFYTKWGFRKFSDHIFVVGNDPQTDWLMQKEL</sequence>